<accession>A0ACB8W7Z0</accession>
<evidence type="ECO:0000313" key="2">
    <source>
        <dbReference type="Proteomes" id="UP000831701"/>
    </source>
</evidence>
<organism evidence="1 2">
    <name type="scientific">Scortum barcoo</name>
    <name type="common">barcoo grunter</name>
    <dbReference type="NCBI Taxonomy" id="214431"/>
    <lineage>
        <taxon>Eukaryota</taxon>
        <taxon>Metazoa</taxon>
        <taxon>Chordata</taxon>
        <taxon>Craniata</taxon>
        <taxon>Vertebrata</taxon>
        <taxon>Euteleostomi</taxon>
        <taxon>Actinopterygii</taxon>
        <taxon>Neopterygii</taxon>
        <taxon>Teleostei</taxon>
        <taxon>Neoteleostei</taxon>
        <taxon>Acanthomorphata</taxon>
        <taxon>Eupercaria</taxon>
        <taxon>Centrarchiformes</taxon>
        <taxon>Terapontoidei</taxon>
        <taxon>Terapontidae</taxon>
        <taxon>Scortum</taxon>
    </lineage>
</organism>
<proteinExistence type="predicted"/>
<dbReference type="EMBL" id="CM041543">
    <property type="protein sequence ID" value="KAI3363846.1"/>
    <property type="molecule type" value="Genomic_DNA"/>
</dbReference>
<sequence length="523" mass="57879">MAQEEARVSWKKFFVFLAGRTNGAHRPIVNKFKGMGQTEVSSEEESDYVLVFCPIVSRVGTDIEEALGNVHAGKPAVLMVMHHTFSRDHVVADSRRLVDDMKVPLTADFLFYEGQLLQSDRNTIAFYDIQKFFGVTPFQVSGLQNFGTTVCNLSWKKFFVYLAGNTNGAHQPIVDKFKGMGQTEVSSQEESDYVLVFCPIASRIGTDIEEALGNVHAGKPAVLMVMHHTFSRDHVVAESRRLVDDTKVPLTADFLFYEGQLLKSNRNRIAFHDIQKFFGVTPLQMCEGCVEGSGDGIVGRAVSWKKFFVYLAGRTNGAHQPIVDKFKGMGQIEVSSEEESDYVLVFCPIASRIGTDIEEALGNVHAGKPAVLMVMHHTFSRDHVVADSRRLVDDMKVPLTADFLFYEGRLLQSNRNRIAFYDIQKFFGVTPFQVRRQGTGGNFRGEGLAEDEATMYCSRRGKKQAGRAGTFLGVGHRSHELERGQECDIEAPSSTPQAHILPSPGGIVLLDHGGGHPAATGSC</sequence>
<evidence type="ECO:0000313" key="1">
    <source>
        <dbReference type="EMBL" id="KAI3363846.1"/>
    </source>
</evidence>
<keyword evidence="2" id="KW-1185">Reference proteome</keyword>
<gene>
    <name evidence="1" type="ORF">L3Q82_001447</name>
</gene>
<dbReference type="Proteomes" id="UP000831701">
    <property type="component" value="Chromosome 13"/>
</dbReference>
<comment type="caution">
    <text evidence="1">The sequence shown here is derived from an EMBL/GenBank/DDBJ whole genome shotgun (WGS) entry which is preliminary data.</text>
</comment>
<reference evidence="1" key="1">
    <citation type="submission" date="2022-04" db="EMBL/GenBank/DDBJ databases">
        <title>Jade perch genome.</title>
        <authorList>
            <person name="Chao B."/>
        </authorList>
    </citation>
    <scope>NUCLEOTIDE SEQUENCE</scope>
    <source>
        <strain evidence="1">CB-2022</strain>
    </source>
</reference>
<protein>
    <submittedName>
        <fullName evidence="1">Uncharacterized protein</fullName>
    </submittedName>
</protein>
<name>A0ACB8W7Z0_9TELE</name>